<keyword evidence="3" id="KW-1185">Reference proteome</keyword>
<reference evidence="2 3" key="1">
    <citation type="submission" date="2019-07" db="EMBL/GenBank/DDBJ databases">
        <title>Genomic Encyclopedia of Type Strains, Phase I: the one thousand microbial genomes (KMG-I) project.</title>
        <authorList>
            <person name="Kyrpides N."/>
        </authorList>
    </citation>
    <scope>NUCLEOTIDE SEQUENCE [LARGE SCALE GENOMIC DNA]</scope>
    <source>
        <strain evidence="2 3">DSM 16647</strain>
    </source>
</reference>
<keyword evidence="1" id="KW-0413">Isomerase</keyword>
<feature type="binding site" evidence="1">
    <location>
        <position position="335"/>
    </location>
    <ligand>
        <name>a divalent metal cation</name>
        <dbReference type="ChEBI" id="CHEBI:60240"/>
    </ligand>
</feature>
<dbReference type="AlphaFoldDB" id="A0A5S5APK9"/>
<dbReference type="EC" id="5.1.2.7" evidence="1"/>
<dbReference type="GO" id="GO:0016856">
    <property type="term" value="F:racemase and epimerase activity, acting on hydroxy acids and derivatives"/>
    <property type="evidence" value="ECO:0007669"/>
    <property type="project" value="UniProtKB-UniRule"/>
</dbReference>
<comment type="function">
    <text evidence="1">Catalyzes the epimerization of D-tagaturonate (D-TagA) to D-fructuronate (D-FruA).</text>
</comment>
<feature type="binding site" evidence="1">
    <location>
        <position position="185"/>
    </location>
    <ligand>
        <name>a divalent metal cation</name>
        <dbReference type="ChEBI" id="CHEBI:60240"/>
    </ligand>
</feature>
<evidence type="ECO:0000313" key="2">
    <source>
        <dbReference type="EMBL" id="TYP53248.1"/>
    </source>
</evidence>
<comment type="caution">
    <text evidence="2">The sequence shown here is derived from an EMBL/GenBank/DDBJ whole genome shotgun (WGS) entry which is preliminary data.</text>
</comment>
<comment type="catalytic activity">
    <reaction evidence="1">
        <text>keto-D-tagaturonate = keto-D-fructuronate</text>
        <dbReference type="Rhea" id="RHEA:51656"/>
        <dbReference type="ChEBI" id="CHEBI:17886"/>
        <dbReference type="ChEBI" id="CHEBI:59881"/>
        <dbReference type="EC" id="5.1.2.7"/>
    </reaction>
</comment>
<organism evidence="2 3">
    <name type="scientific">Thermosediminibacter litoriperuensis</name>
    <dbReference type="NCBI Taxonomy" id="291989"/>
    <lineage>
        <taxon>Bacteria</taxon>
        <taxon>Bacillati</taxon>
        <taxon>Bacillota</taxon>
        <taxon>Clostridia</taxon>
        <taxon>Thermosediminibacterales</taxon>
        <taxon>Thermosediminibacteraceae</taxon>
        <taxon>Thermosediminibacter</taxon>
    </lineage>
</organism>
<proteinExistence type="inferred from homology"/>
<dbReference type="RefSeq" id="WP_148867343.1">
    <property type="nucleotide sequence ID" value="NZ_VNHO01000016.1"/>
</dbReference>
<dbReference type="EMBL" id="VNHO01000016">
    <property type="protein sequence ID" value="TYP53248.1"/>
    <property type="molecule type" value="Genomic_DNA"/>
</dbReference>
<dbReference type="Pfam" id="PF16257">
    <property type="entry name" value="UxaE"/>
    <property type="match status" value="1"/>
</dbReference>
<gene>
    <name evidence="1" type="primary">uxaE</name>
    <name evidence="2" type="ORF">LZ11_01599</name>
</gene>
<feature type="binding site" evidence="1">
    <location>
        <position position="367"/>
    </location>
    <ligand>
        <name>a divalent metal cation</name>
        <dbReference type="ChEBI" id="CHEBI:60240"/>
    </ligand>
</feature>
<comment type="cofactor">
    <cofactor evidence="1">
        <name>a divalent metal cation</name>
        <dbReference type="ChEBI" id="CHEBI:60240"/>
    </cofactor>
</comment>
<feature type="active site" description="Proton acceptor" evidence="1">
    <location>
        <position position="184"/>
    </location>
</feature>
<comment type="similarity">
    <text evidence="1">Belongs to the UxaE family.</text>
</comment>
<feature type="active site" description="Proton donor" evidence="1">
    <location>
        <position position="293"/>
    </location>
</feature>
<evidence type="ECO:0000313" key="3">
    <source>
        <dbReference type="Proteomes" id="UP000322294"/>
    </source>
</evidence>
<dbReference type="InterPro" id="IPR032586">
    <property type="entry name" value="UxaE"/>
</dbReference>
<evidence type="ECO:0000256" key="1">
    <source>
        <dbReference type="HAMAP-Rule" id="MF_02243"/>
    </source>
</evidence>
<sequence length="514" mass="58606">MSNGWEEFCKKVVSGDFTLTELKREAEFHFNTYKVYPESINVLAGCTLFMARVNDQKKLVIIKDEPSRIFDDFTGEKIFALNGKEIKVASLNHDNAIVLRRWFPFTAPVTFGKEGMSIGLGDRLGIASPGHLRLIRNTKVRPVLAQQSVRELNLTGRTYEDVLDAASWAVFQEGYRSGFSADGDHLKTESEVKMVLDLGFTMITLDCSEKINNTATFMPKDQIETEYQKLPGEYRKALEVSYLGKEFSLRDLVITFDKESLQKIAVVYGEALTFIKHIYLNVIRPAGKKVDFEVSIDETITPTTPQAHFFVASELEKMGVEVTSLAPRFCGEFQKGIDYIGDLEQFEREFKIHAAIADYFGYRLSIHSGSDKFKVFPIIGRYTGGRVHVKTAGTNWLEALKVIARKEPELFREIYKFAVSHFNEAKKYYHVTADWTTVPDVSKMTDEDLPQVLGQNDVRQVLHITYGLILTSKDEKGKYLFRDAIYNILNSHEEDYYKVLGEHLEKHLSLLGAR</sequence>
<dbReference type="GO" id="GO:0046872">
    <property type="term" value="F:metal ion binding"/>
    <property type="evidence" value="ECO:0007669"/>
    <property type="project" value="UniProtKB-UniRule"/>
</dbReference>
<name>A0A5S5APK9_9FIRM</name>
<dbReference type="HAMAP" id="MF_02243">
    <property type="entry name" value="UxaE"/>
    <property type="match status" value="1"/>
</dbReference>
<accession>A0A5S5APK9</accession>
<dbReference type="OrthoDB" id="9797992at2"/>
<dbReference type="Proteomes" id="UP000322294">
    <property type="component" value="Unassembled WGS sequence"/>
</dbReference>
<protein>
    <recommendedName>
        <fullName evidence="1">Tagaturonate/fructuronate epimerase</fullName>
        <shortName evidence="1">D-TagA/D-FruA epimerase</shortName>
        <ecNumber evidence="1">5.1.2.7</ecNumber>
    </recommendedName>
</protein>
<keyword evidence="1" id="KW-0479">Metal-binding</keyword>